<keyword evidence="5" id="KW-1185">Reference proteome</keyword>
<feature type="domain" description="Peptidase M20 dimerisation" evidence="3">
    <location>
        <begin position="194"/>
        <end position="287"/>
    </location>
</feature>
<feature type="binding site" evidence="2">
    <location>
        <position position="370"/>
    </location>
    <ligand>
        <name>Mn(2+)</name>
        <dbReference type="ChEBI" id="CHEBI:29035"/>
        <label>2</label>
    </ligand>
</feature>
<gene>
    <name evidence="4" type="ORF">D1B31_19315</name>
</gene>
<dbReference type="FunFam" id="3.30.70.360:FF:000001">
    <property type="entry name" value="N-acetyldiaminopimelate deacetylase"/>
    <property type="match status" value="1"/>
</dbReference>
<dbReference type="EMBL" id="QWEG01000014">
    <property type="protein sequence ID" value="RHW34818.1"/>
    <property type="molecule type" value="Genomic_DNA"/>
</dbReference>
<dbReference type="PANTHER" id="PTHR11014:SF63">
    <property type="entry name" value="METALLOPEPTIDASE, PUTATIVE (AFU_ORTHOLOGUE AFUA_6G09600)-RELATED"/>
    <property type="match status" value="1"/>
</dbReference>
<reference evidence="4 5" key="1">
    <citation type="journal article" date="2017" name="Int. J. Syst. Evol. Microbiol.">
        <title>Bacillus notoginsengisoli sp. nov., a novel bacterium isolated from the rhizosphere of Panax notoginseng.</title>
        <authorList>
            <person name="Zhang M.Y."/>
            <person name="Cheng J."/>
            <person name="Cai Y."/>
            <person name="Zhang T.Y."/>
            <person name="Wu Y.Y."/>
            <person name="Manikprabhu D."/>
            <person name="Li W.J."/>
            <person name="Zhang Y.X."/>
        </authorList>
    </citation>
    <scope>NUCLEOTIDE SEQUENCE [LARGE SCALE GENOMIC DNA]</scope>
    <source>
        <strain evidence="4 5">JCM 30743</strain>
    </source>
</reference>
<dbReference type="Pfam" id="PF07687">
    <property type="entry name" value="M20_dimer"/>
    <property type="match status" value="1"/>
</dbReference>
<dbReference type="RefSeq" id="WP_118923495.1">
    <property type="nucleotide sequence ID" value="NZ_QWEG01000014.1"/>
</dbReference>
<evidence type="ECO:0000256" key="2">
    <source>
        <dbReference type="PIRSR" id="PIRSR005962-1"/>
    </source>
</evidence>
<evidence type="ECO:0000259" key="3">
    <source>
        <dbReference type="Pfam" id="PF07687"/>
    </source>
</evidence>
<dbReference type="PANTHER" id="PTHR11014">
    <property type="entry name" value="PEPTIDASE M20 FAMILY MEMBER"/>
    <property type="match status" value="1"/>
</dbReference>
<name>A0A417YME1_9BACI</name>
<dbReference type="InterPro" id="IPR011650">
    <property type="entry name" value="Peptidase_M20_dimer"/>
</dbReference>
<evidence type="ECO:0000313" key="5">
    <source>
        <dbReference type="Proteomes" id="UP000284416"/>
    </source>
</evidence>
<keyword evidence="2" id="KW-0479">Metal-binding</keyword>
<comment type="caution">
    <text evidence="4">The sequence shown here is derived from an EMBL/GenBank/DDBJ whole genome shotgun (WGS) entry which is preliminary data.</text>
</comment>
<dbReference type="GO" id="GO:0046872">
    <property type="term" value="F:metal ion binding"/>
    <property type="evidence" value="ECO:0007669"/>
    <property type="project" value="UniProtKB-KW"/>
</dbReference>
<dbReference type="PIRSF" id="PIRSF005962">
    <property type="entry name" value="Pept_M20D_amidohydro"/>
    <property type="match status" value="1"/>
</dbReference>
<organism evidence="4 5">
    <name type="scientific">Neobacillus notoginsengisoli</name>
    <dbReference type="NCBI Taxonomy" id="1578198"/>
    <lineage>
        <taxon>Bacteria</taxon>
        <taxon>Bacillati</taxon>
        <taxon>Bacillota</taxon>
        <taxon>Bacilli</taxon>
        <taxon>Bacillales</taxon>
        <taxon>Bacillaceae</taxon>
        <taxon>Neobacillus</taxon>
    </lineage>
</organism>
<keyword evidence="1 4" id="KW-0378">Hydrolase</keyword>
<protein>
    <submittedName>
        <fullName evidence="4">Amidohydrolase</fullName>
    </submittedName>
</protein>
<feature type="binding site" evidence="2">
    <location>
        <position position="147"/>
    </location>
    <ligand>
        <name>Mn(2+)</name>
        <dbReference type="ChEBI" id="CHEBI:29035"/>
        <label>2</label>
    </ligand>
</feature>
<dbReference type="AlphaFoldDB" id="A0A417YME1"/>
<dbReference type="SUPFAM" id="SSF53187">
    <property type="entry name" value="Zn-dependent exopeptidases"/>
    <property type="match status" value="1"/>
</dbReference>
<dbReference type="InterPro" id="IPR036264">
    <property type="entry name" value="Bact_exopeptidase_dim_dom"/>
</dbReference>
<evidence type="ECO:0000256" key="1">
    <source>
        <dbReference type="ARBA" id="ARBA00022801"/>
    </source>
</evidence>
<accession>A0A417YME1</accession>
<comment type="cofactor">
    <cofactor evidence="2">
        <name>Mn(2+)</name>
        <dbReference type="ChEBI" id="CHEBI:29035"/>
    </cofactor>
    <text evidence="2">The Mn(2+) ion enhances activity.</text>
</comment>
<dbReference type="Pfam" id="PF01546">
    <property type="entry name" value="Peptidase_M20"/>
    <property type="match status" value="1"/>
</dbReference>
<feature type="binding site" evidence="2">
    <location>
        <position position="171"/>
    </location>
    <ligand>
        <name>Mn(2+)</name>
        <dbReference type="ChEBI" id="CHEBI:29035"/>
        <label>2</label>
    </ligand>
</feature>
<evidence type="ECO:0000313" key="4">
    <source>
        <dbReference type="EMBL" id="RHW34818.1"/>
    </source>
</evidence>
<dbReference type="GO" id="GO:0050118">
    <property type="term" value="F:N-acetyldiaminopimelate deacetylase activity"/>
    <property type="evidence" value="ECO:0007669"/>
    <property type="project" value="UniProtKB-ARBA"/>
</dbReference>
<dbReference type="OrthoDB" id="9776731at2"/>
<dbReference type="InterPro" id="IPR002933">
    <property type="entry name" value="Peptidase_M20"/>
</dbReference>
<dbReference type="Gene3D" id="3.30.70.360">
    <property type="match status" value="1"/>
</dbReference>
<keyword evidence="2" id="KW-0464">Manganese</keyword>
<dbReference type="GO" id="GO:0019877">
    <property type="term" value="P:diaminopimelate biosynthetic process"/>
    <property type="evidence" value="ECO:0007669"/>
    <property type="project" value="UniProtKB-ARBA"/>
</dbReference>
<proteinExistence type="predicted"/>
<dbReference type="SUPFAM" id="SSF55031">
    <property type="entry name" value="Bacterial exopeptidase dimerisation domain"/>
    <property type="match status" value="1"/>
</dbReference>
<dbReference type="NCBIfam" id="TIGR01891">
    <property type="entry name" value="amidohydrolases"/>
    <property type="match status" value="1"/>
</dbReference>
<sequence length="402" mass="43859">MESEPNEKLAAILDEKVELLFPQLVNIRRHLHMYPELSNEEFNTTKSINKWLNEFGIPLIPTNLRTGTAAQITGDRPGPTVALRADIDALPIQEKSDLPYRSKIDGVSHMCGHDVHTTIALGAAIILQELRDILPGNARILFQPAEETEGGAVSMIEEGLLDGVESIIGLHNSPDLPTGTIGIKEGFSMASVDDFTLTIKGKGGHAATPERTIDPIMIGSAVVTQLQTIISRNISTKESAVISIGAFQAGATNNVIPDQAILKGTVRTYNEEVRQNIYKLFKSVVANTVTALGGEVEIDYQFLIPAVVNDTKVTDVARSAAIKVVGRENTLLAETTMGGEDFSHYQKEVPGCFVWLGSRNEKKGIIHGLHHPEFMVDEEAIKVGVKWMVQSAIQLLERQKTL</sequence>
<dbReference type="InterPro" id="IPR017439">
    <property type="entry name" value="Amidohydrolase"/>
</dbReference>
<feature type="binding site" evidence="2">
    <location>
        <position position="111"/>
    </location>
    <ligand>
        <name>Mn(2+)</name>
        <dbReference type="ChEBI" id="CHEBI:29035"/>
        <label>2</label>
    </ligand>
</feature>
<dbReference type="Proteomes" id="UP000284416">
    <property type="component" value="Unassembled WGS sequence"/>
</dbReference>
<dbReference type="Gene3D" id="3.40.630.10">
    <property type="entry name" value="Zn peptidases"/>
    <property type="match status" value="1"/>
</dbReference>
<feature type="binding site" evidence="2">
    <location>
        <position position="113"/>
    </location>
    <ligand>
        <name>Mn(2+)</name>
        <dbReference type="ChEBI" id="CHEBI:29035"/>
        <label>2</label>
    </ligand>
</feature>